<evidence type="ECO:0000313" key="3">
    <source>
        <dbReference type="Proteomes" id="UP001165678"/>
    </source>
</evidence>
<protein>
    <submittedName>
        <fullName evidence="2">DMT family transporter</fullName>
    </submittedName>
</protein>
<name>A0AA41ZG10_9GAMM</name>
<proteinExistence type="predicted"/>
<reference evidence="2" key="1">
    <citation type="submission" date="2022-11" db="EMBL/GenBank/DDBJ databases">
        <title>Larsenimonas rhizosphaerae sp. nov., isolated from a tidal mudflat.</title>
        <authorList>
            <person name="Lee S.D."/>
            <person name="Kim I.S."/>
        </authorList>
    </citation>
    <scope>NUCLEOTIDE SEQUENCE</scope>
    <source>
        <strain evidence="2">GH2-1</strain>
    </source>
</reference>
<dbReference type="InterPro" id="IPR037185">
    <property type="entry name" value="EmrE-like"/>
</dbReference>
<feature type="transmembrane region" description="Helical" evidence="1">
    <location>
        <begin position="68"/>
        <end position="90"/>
    </location>
</feature>
<gene>
    <name evidence="2" type="ORF">OQ287_03105</name>
</gene>
<feature type="transmembrane region" description="Helical" evidence="1">
    <location>
        <begin position="110"/>
        <end position="139"/>
    </location>
</feature>
<feature type="transmembrane region" description="Helical" evidence="1">
    <location>
        <begin position="182"/>
        <end position="205"/>
    </location>
</feature>
<comment type="caution">
    <text evidence="2">The sequence shown here is derived from an EMBL/GenBank/DDBJ whole genome shotgun (WGS) entry which is preliminary data.</text>
</comment>
<sequence length="293" mass="31321">MSLWVAFTLLAAFMQSWRNAFQKRLSGSVDAYGVTLARFLWAGPMAVAWLATMYAIVPAPLPVLTLPLAGYVLGGAVAQIVATVLMITLFRMKGFATGVGLARSEALIAAILGVIVFGEHLSLMAWAGVVIGAIAVWIMKGIKQQNMPTGRTLLIGLGSGIFFALTTLSVRQATHLMPALPFLHAAGWVLAASIVFQTLILALWLGATRPATLTTLITRPGLSLPISLASFLGSLGWFNAVSLQQVALVKTLGQVEILITLLIARYWLKDPFTRRDITGLVLVSLAAVLVLWA</sequence>
<accession>A0AA41ZG10</accession>
<dbReference type="SUPFAM" id="SSF103481">
    <property type="entry name" value="Multidrug resistance efflux transporter EmrE"/>
    <property type="match status" value="2"/>
</dbReference>
<feature type="transmembrane region" description="Helical" evidence="1">
    <location>
        <begin position="36"/>
        <end position="56"/>
    </location>
</feature>
<evidence type="ECO:0000256" key="1">
    <source>
        <dbReference type="SAM" id="Phobius"/>
    </source>
</evidence>
<dbReference type="AlphaFoldDB" id="A0AA41ZG10"/>
<dbReference type="RefSeq" id="WP_265895549.1">
    <property type="nucleotide sequence ID" value="NZ_JAPIVE010000001.1"/>
</dbReference>
<dbReference type="EMBL" id="JAPIVE010000001">
    <property type="protein sequence ID" value="MCX2523218.1"/>
    <property type="molecule type" value="Genomic_DNA"/>
</dbReference>
<feature type="transmembrane region" description="Helical" evidence="1">
    <location>
        <begin position="246"/>
        <end position="268"/>
    </location>
</feature>
<keyword evidence="1" id="KW-1133">Transmembrane helix</keyword>
<keyword evidence="1" id="KW-0812">Transmembrane</keyword>
<keyword evidence="1" id="KW-0472">Membrane</keyword>
<feature type="transmembrane region" description="Helical" evidence="1">
    <location>
        <begin position="217"/>
        <end position="240"/>
    </location>
</feature>
<organism evidence="2 3">
    <name type="scientific">Larsenimonas rhizosphaerae</name>
    <dbReference type="NCBI Taxonomy" id="2944682"/>
    <lineage>
        <taxon>Bacteria</taxon>
        <taxon>Pseudomonadati</taxon>
        <taxon>Pseudomonadota</taxon>
        <taxon>Gammaproteobacteria</taxon>
        <taxon>Oceanospirillales</taxon>
        <taxon>Halomonadaceae</taxon>
        <taxon>Larsenimonas</taxon>
    </lineage>
</organism>
<feature type="transmembrane region" description="Helical" evidence="1">
    <location>
        <begin position="151"/>
        <end position="170"/>
    </location>
</feature>
<evidence type="ECO:0000313" key="2">
    <source>
        <dbReference type="EMBL" id="MCX2523218.1"/>
    </source>
</evidence>
<dbReference type="Proteomes" id="UP001165678">
    <property type="component" value="Unassembled WGS sequence"/>
</dbReference>
<keyword evidence="3" id="KW-1185">Reference proteome</keyword>